<keyword evidence="1" id="KW-1133">Transmembrane helix</keyword>
<proteinExistence type="predicted"/>
<evidence type="ECO:0000313" key="2">
    <source>
        <dbReference type="EMBL" id="CAB4240833.1"/>
    </source>
</evidence>
<name>A0A6J5TAF5_9CAUD</name>
<protein>
    <submittedName>
        <fullName evidence="2">Uncharacterized protein</fullName>
    </submittedName>
</protein>
<organism evidence="2">
    <name type="scientific">uncultured Caudovirales phage</name>
    <dbReference type="NCBI Taxonomy" id="2100421"/>
    <lineage>
        <taxon>Viruses</taxon>
        <taxon>Duplodnaviria</taxon>
        <taxon>Heunggongvirae</taxon>
        <taxon>Uroviricota</taxon>
        <taxon>Caudoviricetes</taxon>
        <taxon>Peduoviridae</taxon>
        <taxon>Maltschvirus</taxon>
        <taxon>Maltschvirus maltsch</taxon>
    </lineage>
</organism>
<gene>
    <name evidence="2" type="ORF">UFOVP56_20</name>
</gene>
<reference evidence="2" key="1">
    <citation type="submission" date="2020-05" db="EMBL/GenBank/DDBJ databases">
        <authorList>
            <person name="Chiriac C."/>
            <person name="Salcher M."/>
            <person name="Ghai R."/>
            <person name="Kavagutti S V."/>
        </authorList>
    </citation>
    <scope>NUCLEOTIDE SEQUENCE</scope>
</reference>
<sequence>MDTNTIWVAILSVVTSILGWVIREKASELQRVSILLNRTREEIAKEYVTKAEVHADINRVLDRIDKLGEKMDRIMEISNAK</sequence>
<feature type="transmembrane region" description="Helical" evidence="1">
    <location>
        <begin position="6"/>
        <end position="22"/>
    </location>
</feature>
<keyword evidence="1" id="KW-0472">Membrane</keyword>
<evidence type="ECO:0000256" key="1">
    <source>
        <dbReference type="SAM" id="Phobius"/>
    </source>
</evidence>
<dbReference type="EMBL" id="LR797819">
    <property type="protein sequence ID" value="CAB4240833.1"/>
    <property type="molecule type" value="Genomic_DNA"/>
</dbReference>
<keyword evidence="1" id="KW-0812">Transmembrane</keyword>
<accession>A0A6J5TAF5</accession>